<evidence type="ECO:0000259" key="2">
    <source>
        <dbReference type="PROSITE" id="PS50110"/>
    </source>
</evidence>
<dbReference type="Pfam" id="PF00072">
    <property type="entry name" value="Response_reg"/>
    <property type="match status" value="1"/>
</dbReference>
<dbReference type="GO" id="GO:0000160">
    <property type="term" value="P:phosphorelay signal transduction system"/>
    <property type="evidence" value="ECO:0007669"/>
    <property type="project" value="InterPro"/>
</dbReference>
<gene>
    <name evidence="3" type="ordered locus">KNP414_04203</name>
</gene>
<protein>
    <submittedName>
        <fullName evidence="3">Response regulator receiver protein</fullName>
    </submittedName>
</protein>
<dbReference type="Gene3D" id="3.40.50.2300">
    <property type="match status" value="1"/>
</dbReference>
<dbReference type="PROSITE" id="PS50110">
    <property type="entry name" value="RESPONSE_REGULATORY"/>
    <property type="match status" value="1"/>
</dbReference>
<organism evidence="3 4">
    <name type="scientific">Paenibacillus mucilaginosus (strain KNP414)</name>
    <dbReference type="NCBI Taxonomy" id="1036673"/>
    <lineage>
        <taxon>Bacteria</taxon>
        <taxon>Bacillati</taxon>
        <taxon>Bacillota</taxon>
        <taxon>Bacilli</taxon>
        <taxon>Bacillales</taxon>
        <taxon>Paenibacillaceae</taxon>
        <taxon>Paenibacillus</taxon>
    </lineage>
</organism>
<keyword evidence="1" id="KW-0597">Phosphoprotein</keyword>
<dbReference type="PANTHER" id="PTHR43228">
    <property type="entry name" value="TWO-COMPONENT RESPONSE REGULATOR"/>
    <property type="match status" value="1"/>
</dbReference>
<evidence type="ECO:0000313" key="4">
    <source>
        <dbReference type="Proteomes" id="UP000006620"/>
    </source>
</evidence>
<dbReference type="PANTHER" id="PTHR43228:SF1">
    <property type="entry name" value="TWO-COMPONENT RESPONSE REGULATOR ARR22"/>
    <property type="match status" value="1"/>
</dbReference>
<dbReference type="SUPFAM" id="SSF52172">
    <property type="entry name" value="CheY-like"/>
    <property type="match status" value="1"/>
</dbReference>
<dbReference type="AlphaFoldDB" id="F8FFV8"/>
<reference evidence="4" key="1">
    <citation type="submission" date="2011-06" db="EMBL/GenBank/DDBJ databases">
        <title>Complete genome sequence of Paenibacillus mucilaginosus KNP414.</title>
        <authorList>
            <person name="Wang J."/>
            <person name="Hu S."/>
            <person name="Hu X."/>
            <person name="Zhang B."/>
            <person name="Dong D."/>
            <person name="Zhang S."/>
            <person name="Zhao K."/>
            <person name="Wu D."/>
        </authorList>
    </citation>
    <scope>NUCLEOTIDE SEQUENCE [LARGE SCALE GENOMIC DNA]</scope>
    <source>
        <strain evidence="4">KNP414</strain>
    </source>
</reference>
<feature type="domain" description="Response regulatory" evidence="2">
    <location>
        <begin position="7"/>
        <end position="122"/>
    </location>
</feature>
<reference evidence="3 4" key="2">
    <citation type="journal article" date="2013" name="Genome Announc.">
        <title>Genome Sequence of Growth-Improving Paenibacillus mucilaginosus Strain KNP414.</title>
        <authorList>
            <person name="Lu J.J."/>
            <person name="Wang J.F."/>
            <person name="Hu X.F."/>
        </authorList>
    </citation>
    <scope>NUCLEOTIDE SEQUENCE [LARGE SCALE GENOMIC DNA]</scope>
    <source>
        <strain evidence="3 4">KNP414</strain>
    </source>
</reference>
<proteinExistence type="predicted"/>
<dbReference type="Proteomes" id="UP000006620">
    <property type="component" value="Chromosome"/>
</dbReference>
<dbReference type="InterPro" id="IPR052048">
    <property type="entry name" value="ST_Response_Regulator"/>
</dbReference>
<name>F8FFV8_PAEMK</name>
<dbReference type="SMART" id="SM00448">
    <property type="entry name" value="REC"/>
    <property type="match status" value="1"/>
</dbReference>
<dbReference type="InterPro" id="IPR001789">
    <property type="entry name" value="Sig_transdc_resp-reg_receiver"/>
</dbReference>
<accession>F8FFV8</accession>
<dbReference type="PATRIC" id="fig|1036673.3.peg.3874"/>
<feature type="modified residue" description="4-aspartylphosphate" evidence="1">
    <location>
        <position position="57"/>
    </location>
</feature>
<evidence type="ECO:0000313" key="3">
    <source>
        <dbReference type="EMBL" id="AEI42735.1"/>
    </source>
</evidence>
<dbReference type="InterPro" id="IPR011006">
    <property type="entry name" value="CheY-like_superfamily"/>
</dbReference>
<sequence length="128" mass="14235">MNPKEVKIMLCDDSLLVRKKLKSALEEQGYTGILEASDGLEAVALCREQKPDLVLMDIVMPRKDGIEALKEIKEFDKSIHVVMVSSVGTQGNLIKALKAGADNFMQKPVTIEALNELIHKMAQDRREA</sequence>
<dbReference type="EMBL" id="CP002869">
    <property type="protein sequence ID" value="AEI42735.1"/>
    <property type="molecule type" value="Genomic_DNA"/>
</dbReference>
<dbReference type="KEGG" id="pms:KNP414_04203"/>
<evidence type="ECO:0000256" key="1">
    <source>
        <dbReference type="PROSITE-ProRule" id="PRU00169"/>
    </source>
</evidence>
<dbReference type="HOGENOM" id="CLU_000445_69_15_9"/>
<dbReference type="RefSeq" id="WP_013917891.1">
    <property type="nucleotide sequence ID" value="NC_015690.1"/>
</dbReference>